<reference evidence="8 9" key="1">
    <citation type="journal article" date="2011" name="Science">
        <title>The ecoresponsive genome of Daphnia pulex.</title>
        <authorList>
            <person name="Colbourne J.K."/>
            <person name="Pfrender M.E."/>
            <person name="Gilbert D."/>
            <person name="Thomas W.K."/>
            <person name="Tucker A."/>
            <person name="Oakley T.H."/>
            <person name="Tokishita S."/>
            <person name="Aerts A."/>
            <person name="Arnold G.J."/>
            <person name="Basu M.K."/>
            <person name="Bauer D.J."/>
            <person name="Caceres C.E."/>
            <person name="Carmel L."/>
            <person name="Casola C."/>
            <person name="Choi J.H."/>
            <person name="Detter J.C."/>
            <person name="Dong Q."/>
            <person name="Dusheyko S."/>
            <person name="Eads B.D."/>
            <person name="Frohlich T."/>
            <person name="Geiler-Samerotte K.A."/>
            <person name="Gerlach D."/>
            <person name="Hatcher P."/>
            <person name="Jogdeo S."/>
            <person name="Krijgsveld J."/>
            <person name="Kriventseva E.V."/>
            <person name="Kultz D."/>
            <person name="Laforsch C."/>
            <person name="Lindquist E."/>
            <person name="Lopez J."/>
            <person name="Manak J.R."/>
            <person name="Muller J."/>
            <person name="Pangilinan J."/>
            <person name="Patwardhan R.P."/>
            <person name="Pitluck S."/>
            <person name="Pritham E.J."/>
            <person name="Rechtsteiner A."/>
            <person name="Rho M."/>
            <person name="Rogozin I.B."/>
            <person name="Sakarya O."/>
            <person name="Salamov A."/>
            <person name="Schaack S."/>
            <person name="Shapiro H."/>
            <person name="Shiga Y."/>
            <person name="Skalitzky C."/>
            <person name="Smith Z."/>
            <person name="Souvorov A."/>
            <person name="Sung W."/>
            <person name="Tang Z."/>
            <person name="Tsuchiya D."/>
            <person name="Tu H."/>
            <person name="Vos H."/>
            <person name="Wang M."/>
            <person name="Wolf Y.I."/>
            <person name="Yamagata H."/>
            <person name="Yamada T."/>
            <person name="Ye Y."/>
            <person name="Shaw J.R."/>
            <person name="Andrews J."/>
            <person name="Crease T.J."/>
            <person name="Tang H."/>
            <person name="Lucas S.M."/>
            <person name="Robertson H.M."/>
            <person name="Bork P."/>
            <person name="Koonin E.V."/>
            <person name="Zdobnov E.M."/>
            <person name="Grigoriev I.V."/>
            <person name="Lynch M."/>
            <person name="Boore J.L."/>
        </authorList>
    </citation>
    <scope>NUCLEOTIDE SEQUENCE [LARGE SCALE GENOMIC DNA]</scope>
</reference>
<proteinExistence type="inferred from homology"/>
<dbReference type="GO" id="GO:0005840">
    <property type="term" value="C:ribosome"/>
    <property type="evidence" value="ECO:0007669"/>
    <property type="project" value="InterPro"/>
</dbReference>
<dbReference type="PANTHER" id="PTHR15925:SF2">
    <property type="entry name" value="SMALL RIBOSOMAL SUBUNIT PROTEIN MS23"/>
    <property type="match status" value="1"/>
</dbReference>
<comment type="similarity">
    <text evidence="2">Belongs to the mitochondrion-specific ribosomal protein mS23 family.</text>
</comment>
<dbReference type="InParanoid" id="E9G259"/>
<comment type="subcellular location">
    <subcellularLocation>
        <location evidence="1">Mitochondrion</location>
    </subcellularLocation>
</comment>
<dbReference type="InterPro" id="IPR023611">
    <property type="entry name" value="mS23_dom_met"/>
</dbReference>
<evidence type="ECO:0000256" key="3">
    <source>
        <dbReference type="ARBA" id="ARBA00022980"/>
    </source>
</evidence>
<dbReference type="KEGG" id="dpx:DAPPUDRAFT_208374"/>
<evidence type="ECO:0000313" key="8">
    <source>
        <dbReference type="EMBL" id="EFX86364.1"/>
    </source>
</evidence>
<dbReference type="Proteomes" id="UP000000305">
    <property type="component" value="Unassembled WGS sequence"/>
</dbReference>
<evidence type="ECO:0000259" key="7">
    <source>
        <dbReference type="Pfam" id="PF10484"/>
    </source>
</evidence>
<dbReference type="OMA" id="TEDKPIW"/>
<dbReference type="PhylomeDB" id="E9G259"/>
<dbReference type="GO" id="GO:0003735">
    <property type="term" value="F:structural constituent of ribosome"/>
    <property type="evidence" value="ECO:0007669"/>
    <property type="project" value="InterPro"/>
</dbReference>
<evidence type="ECO:0000256" key="4">
    <source>
        <dbReference type="ARBA" id="ARBA00023128"/>
    </source>
</evidence>
<dbReference type="InterPro" id="IPR019520">
    <property type="entry name" value="Ribosomal_mS23_met"/>
</dbReference>
<dbReference type="eggNOG" id="ENOG502RZIC">
    <property type="taxonomic scope" value="Eukaryota"/>
</dbReference>
<gene>
    <name evidence="8" type="ORF">DAPPUDRAFT_208374</name>
</gene>
<feature type="domain" description="Small ribosomal subunit protein mS23 conserved" evidence="7">
    <location>
        <begin position="2"/>
        <end position="123"/>
    </location>
</feature>
<dbReference type="CDD" id="cd23701">
    <property type="entry name" value="At1g26750"/>
    <property type="match status" value="1"/>
</dbReference>
<dbReference type="EMBL" id="GL732530">
    <property type="protein sequence ID" value="EFX86364.1"/>
    <property type="molecule type" value="Genomic_DNA"/>
</dbReference>
<dbReference type="Pfam" id="PF10484">
    <property type="entry name" value="MRP-S23"/>
    <property type="match status" value="1"/>
</dbReference>
<dbReference type="STRING" id="6669.E9G259"/>
<dbReference type="PANTHER" id="PTHR15925">
    <property type="entry name" value="MITOCHONDRIAL RIBOSOMAL PROTEIN S23"/>
    <property type="match status" value="1"/>
</dbReference>
<keyword evidence="9" id="KW-1185">Reference proteome</keyword>
<keyword evidence="3" id="KW-0689">Ribosomal protein</keyword>
<sequence>MASSRLERIGSIYTRVRGLLRSGAMKQEDKPIWYDVYEAFPPKIEPFHGRKVPDIAVRNILYPEDIIRAKFYERYGSSGQISLTNKYPTPCQNFLDKYREMEKDYADENELFEAVVKVLQEEKSMFSSNEQQSRDTSMASMFTSVNKEISQKSKINIANVLSEK</sequence>
<name>E9G259_DAPPU</name>
<evidence type="ECO:0000256" key="5">
    <source>
        <dbReference type="ARBA" id="ARBA00023274"/>
    </source>
</evidence>
<dbReference type="InterPro" id="IPR059242">
    <property type="entry name" value="mS23_dom"/>
</dbReference>
<evidence type="ECO:0000256" key="2">
    <source>
        <dbReference type="ARBA" id="ARBA00009864"/>
    </source>
</evidence>
<dbReference type="GO" id="GO:0006412">
    <property type="term" value="P:translation"/>
    <property type="evidence" value="ECO:0007669"/>
    <property type="project" value="InterPro"/>
</dbReference>
<dbReference type="FunCoup" id="E9G259">
    <property type="interactions" value="410"/>
</dbReference>
<protein>
    <recommendedName>
        <fullName evidence="6">Small ribosomal subunit protein mS23</fullName>
    </recommendedName>
</protein>
<keyword evidence="5" id="KW-0687">Ribonucleoprotein</keyword>
<evidence type="ECO:0000256" key="1">
    <source>
        <dbReference type="ARBA" id="ARBA00004173"/>
    </source>
</evidence>
<evidence type="ECO:0000313" key="9">
    <source>
        <dbReference type="Proteomes" id="UP000000305"/>
    </source>
</evidence>
<organism evidence="8 9">
    <name type="scientific">Daphnia pulex</name>
    <name type="common">Water flea</name>
    <dbReference type="NCBI Taxonomy" id="6669"/>
    <lineage>
        <taxon>Eukaryota</taxon>
        <taxon>Metazoa</taxon>
        <taxon>Ecdysozoa</taxon>
        <taxon>Arthropoda</taxon>
        <taxon>Crustacea</taxon>
        <taxon>Branchiopoda</taxon>
        <taxon>Diplostraca</taxon>
        <taxon>Cladocera</taxon>
        <taxon>Anomopoda</taxon>
        <taxon>Daphniidae</taxon>
        <taxon>Daphnia</taxon>
    </lineage>
</organism>
<dbReference type="AlphaFoldDB" id="E9G259"/>
<keyword evidence="4" id="KW-0496">Mitochondrion</keyword>
<accession>E9G259</accession>
<dbReference type="OrthoDB" id="10012356at2759"/>
<evidence type="ECO:0000256" key="6">
    <source>
        <dbReference type="ARBA" id="ARBA00035137"/>
    </source>
</evidence>
<dbReference type="GO" id="GO:0005739">
    <property type="term" value="C:mitochondrion"/>
    <property type="evidence" value="ECO:0000318"/>
    <property type="project" value="GO_Central"/>
</dbReference>
<dbReference type="HOGENOM" id="CLU_113868_0_0_1"/>